<dbReference type="InterPro" id="IPR000477">
    <property type="entry name" value="RT_dom"/>
</dbReference>
<accession>A0A8B9W7X5</accession>
<dbReference type="Pfam" id="PF00078">
    <property type="entry name" value="RVT_1"/>
    <property type="match status" value="1"/>
</dbReference>
<name>A0A8B9W7X5_BOSMU</name>
<dbReference type="PROSITE" id="PS50878">
    <property type="entry name" value="RT_POL"/>
    <property type="match status" value="1"/>
</dbReference>
<evidence type="ECO:0000313" key="4">
    <source>
        <dbReference type="Proteomes" id="UP000694520"/>
    </source>
</evidence>
<protein>
    <recommendedName>
        <fullName evidence="2">Reverse transcriptase domain-containing protein</fullName>
    </recommendedName>
</protein>
<dbReference type="InterPro" id="IPR043502">
    <property type="entry name" value="DNA/RNA_pol_sf"/>
</dbReference>
<comment type="similarity">
    <text evidence="1">Belongs to the beta type-B retroviral polymerase family. HERV class-II K(HML-2) pol subfamily.</text>
</comment>
<dbReference type="CDD" id="cd01650">
    <property type="entry name" value="RT_nLTR_like"/>
    <property type="match status" value="1"/>
</dbReference>
<dbReference type="SUPFAM" id="SSF56672">
    <property type="entry name" value="DNA/RNA polymerases"/>
    <property type="match status" value="1"/>
</dbReference>
<dbReference type="Proteomes" id="UP000694520">
    <property type="component" value="Chromosome 2"/>
</dbReference>
<dbReference type="Ensembl" id="ENSBGRT00000004137.1">
    <property type="protein sequence ID" value="ENSBGRP00000003614.1"/>
    <property type="gene ID" value="ENSBGRG00000002217.1"/>
</dbReference>
<feature type="domain" description="Reverse transcriptase" evidence="2">
    <location>
        <begin position="182"/>
        <end position="437"/>
    </location>
</feature>
<organism evidence="3 4">
    <name type="scientific">Bos mutus grunniens</name>
    <name type="common">Wild yak</name>
    <name type="synonym">Bos grunniens</name>
    <dbReference type="NCBI Taxonomy" id="30521"/>
    <lineage>
        <taxon>Eukaryota</taxon>
        <taxon>Metazoa</taxon>
        <taxon>Chordata</taxon>
        <taxon>Craniata</taxon>
        <taxon>Vertebrata</taxon>
        <taxon>Euteleostomi</taxon>
        <taxon>Mammalia</taxon>
        <taxon>Eutheria</taxon>
        <taxon>Laurasiatheria</taxon>
        <taxon>Artiodactyla</taxon>
        <taxon>Ruminantia</taxon>
        <taxon>Pecora</taxon>
        <taxon>Bovidae</taxon>
        <taxon>Bovinae</taxon>
        <taxon>Bos</taxon>
    </lineage>
</organism>
<dbReference type="GeneTree" id="ENSGT01140000282489"/>
<evidence type="ECO:0000256" key="1">
    <source>
        <dbReference type="ARBA" id="ARBA00010879"/>
    </source>
</evidence>
<evidence type="ECO:0000259" key="2">
    <source>
        <dbReference type="PROSITE" id="PS50878"/>
    </source>
</evidence>
<sequence length="468" mass="53982">MEKKCKKAKWLSGEALQIAVKRREEKSKGEKQRYKHLNAEFQRIARRDKKAFFSDQCKEIEENNRMGKTRDLFKKIRDTKGTFHAKTGSIKDRNGMHLTEAEDIKKRWQEYTEELHKKDLHDQDNYDGVITHLEPDILECEVKWALESITMNKASGGDGIPIQLFQILKDGAVKVLHSICQQIWKTQQWPHDWKRSVFIPVPKKSNAKECSNYRTIVLISHASKVMLKILQARLQQYMNHELPDVQAGFRKGRGTRDQIANILCIMEKTREFQKNIYFCFTDYAKAFDCVDHNKLWKILQEMGIPDHLTCLLRNLYPGQEATVRTGHGTTDWFQIGKGVCQGCILSPCLFNFYAEYIMRNTGLEEAQAGIKIAGRNINNLRYADDTTLMAENEEELKSLLMKVKEESEKVGLKLNIQKMKIMESGPIPSWEINGKTVETVSDFILGAPKSLQMVIAAMKLKDAYSLKG</sequence>
<evidence type="ECO:0000313" key="3">
    <source>
        <dbReference type="Ensembl" id="ENSBGRP00000003614.1"/>
    </source>
</evidence>
<keyword evidence="4" id="KW-1185">Reference proteome</keyword>
<dbReference type="PANTHER" id="PTHR47027:SF8">
    <property type="entry name" value="RIBONUCLEASE H"/>
    <property type="match status" value="1"/>
</dbReference>
<dbReference type="AlphaFoldDB" id="A0A8B9W7X5"/>
<dbReference type="InterPro" id="IPR043128">
    <property type="entry name" value="Rev_trsase/Diguanyl_cyclase"/>
</dbReference>
<proteinExistence type="inferred from homology"/>
<dbReference type="PANTHER" id="PTHR47027">
    <property type="entry name" value="REVERSE TRANSCRIPTASE DOMAIN-CONTAINING PROTEIN"/>
    <property type="match status" value="1"/>
</dbReference>
<reference evidence="3" key="1">
    <citation type="submission" date="2019-05" db="EMBL/GenBank/DDBJ databases">
        <authorList>
            <person name="Zhang S."/>
            <person name="Liu J."/>
        </authorList>
    </citation>
    <scope>NUCLEOTIDE SEQUENCE [LARGE SCALE GENOMIC DNA]</scope>
</reference>
<reference evidence="3" key="2">
    <citation type="submission" date="2025-08" db="UniProtKB">
        <authorList>
            <consortium name="Ensembl"/>
        </authorList>
    </citation>
    <scope>IDENTIFICATION</scope>
</reference>
<reference evidence="3" key="3">
    <citation type="submission" date="2025-09" db="UniProtKB">
        <authorList>
            <consortium name="Ensembl"/>
        </authorList>
    </citation>
    <scope>IDENTIFICATION</scope>
</reference>
<dbReference type="Gene3D" id="3.30.70.270">
    <property type="match status" value="1"/>
</dbReference>